<sequence>MSLNEKIREFKSLQEDRVREHKKLDLAFKTYLSSGPEYDFKTFQVAVGEATKSFKDTSNEILKLKSLPHFRKRLKETVEYQLLAQEANDDPDDDVADARDKKPRFLNARTLICIHGNVEHFKNIIISPFALMQLKCVNCKSLMPSNQGECHQCPLYATYS</sequence>
<accession>A0A7R8GZU0</accession>
<name>A0A7R8GZU0_LEPSM</name>
<dbReference type="OrthoDB" id="434723at2759"/>
<dbReference type="EMBL" id="HG994580">
    <property type="protein sequence ID" value="CAF2770837.1"/>
    <property type="molecule type" value="Genomic_DNA"/>
</dbReference>
<gene>
    <name evidence="1" type="ORF">LSAA_1004</name>
</gene>
<dbReference type="AlphaFoldDB" id="A0A7R8GZU0"/>
<organism evidence="1 2">
    <name type="scientific">Lepeophtheirus salmonis</name>
    <name type="common">Salmon louse</name>
    <name type="synonym">Caligus salmonis</name>
    <dbReference type="NCBI Taxonomy" id="72036"/>
    <lineage>
        <taxon>Eukaryota</taxon>
        <taxon>Metazoa</taxon>
        <taxon>Ecdysozoa</taxon>
        <taxon>Arthropoda</taxon>
        <taxon>Crustacea</taxon>
        <taxon>Multicrustacea</taxon>
        <taxon>Hexanauplia</taxon>
        <taxon>Copepoda</taxon>
        <taxon>Siphonostomatoida</taxon>
        <taxon>Caligidae</taxon>
        <taxon>Lepeophtheirus</taxon>
    </lineage>
</organism>
<evidence type="ECO:0000313" key="2">
    <source>
        <dbReference type="Proteomes" id="UP000675881"/>
    </source>
</evidence>
<dbReference type="PANTHER" id="PTHR28309">
    <property type="entry name" value="REQUIRED FOR EXCISION 1-B DOMAIN-CONTAINING PROTEIN"/>
    <property type="match status" value="1"/>
</dbReference>
<dbReference type="PANTHER" id="PTHR28309:SF1">
    <property type="entry name" value="REQUIRED FOR EXCISION 1-B DOMAIN-CONTAINING PROTEIN"/>
    <property type="match status" value="1"/>
</dbReference>
<keyword evidence="2" id="KW-1185">Reference proteome</keyword>
<protein>
    <submittedName>
        <fullName evidence="1">(salmon louse) hypothetical protein</fullName>
    </submittedName>
</protein>
<evidence type="ECO:0000313" key="1">
    <source>
        <dbReference type="EMBL" id="CAF2770837.1"/>
    </source>
</evidence>
<proteinExistence type="predicted"/>
<dbReference type="Pfam" id="PF14966">
    <property type="entry name" value="DNA_repr_REX1B"/>
    <property type="match status" value="1"/>
</dbReference>
<dbReference type="Proteomes" id="UP000675881">
    <property type="component" value="Chromosome 1"/>
</dbReference>
<reference evidence="1" key="1">
    <citation type="submission" date="2021-02" db="EMBL/GenBank/DDBJ databases">
        <authorList>
            <person name="Bekaert M."/>
        </authorList>
    </citation>
    <scope>NUCLEOTIDE SEQUENCE</scope>
    <source>
        <strain evidence="1">IoA-00</strain>
    </source>
</reference>
<dbReference type="InterPro" id="IPR039491">
    <property type="entry name" value="REX1-B"/>
</dbReference>